<dbReference type="Proteomes" id="UP000823561">
    <property type="component" value="Chromosome 12"/>
</dbReference>
<dbReference type="AlphaFoldDB" id="A0AAV6GBK6"/>
<protein>
    <submittedName>
        <fullName evidence="1">Uncharacterized protein</fullName>
    </submittedName>
</protein>
<keyword evidence="2" id="KW-1185">Reference proteome</keyword>
<evidence type="ECO:0000313" key="2">
    <source>
        <dbReference type="Proteomes" id="UP000823561"/>
    </source>
</evidence>
<reference evidence="1" key="1">
    <citation type="submission" date="2020-10" db="EMBL/GenBank/DDBJ databases">
        <title>Chromosome-scale genome assembly of the Allis shad, Alosa alosa.</title>
        <authorList>
            <person name="Margot Z."/>
            <person name="Christophe K."/>
            <person name="Cabau C."/>
            <person name="Louis A."/>
            <person name="Berthelot C."/>
            <person name="Parey E."/>
            <person name="Roest Crollius H."/>
            <person name="Montfort J."/>
            <person name="Robinson-Rechavi M."/>
            <person name="Bucao C."/>
            <person name="Bouchez O."/>
            <person name="Gislard M."/>
            <person name="Lluch J."/>
            <person name="Milhes M."/>
            <person name="Lampietro C."/>
            <person name="Lopez Roques C."/>
            <person name="Donnadieu C."/>
            <person name="Braasch I."/>
            <person name="Desvignes T."/>
            <person name="Postlethwait J."/>
            <person name="Bobe J."/>
            <person name="Guiguen Y."/>
        </authorList>
    </citation>
    <scope>NUCLEOTIDE SEQUENCE</scope>
    <source>
        <strain evidence="1">M-15738</strain>
        <tissue evidence="1">Blood</tissue>
    </source>
</reference>
<comment type="caution">
    <text evidence="1">The sequence shown here is derived from an EMBL/GenBank/DDBJ whole genome shotgun (WGS) entry which is preliminary data.</text>
</comment>
<accession>A0AAV6GBK6</accession>
<gene>
    <name evidence="1" type="ORF">AALO_G00166370</name>
</gene>
<name>A0AAV6GBK6_9TELE</name>
<evidence type="ECO:0000313" key="1">
    <source>
        <dbReference type="EMBL" id="KAG5272513.1"/>
    </source>
</evidence>
<organism evidence="1 2">
    <name type="scientific">Alosa alosa</name>
    <name type="common">allis shad</name>
    <dbReference type="NCBI Taxonomy" id="278164"/>
    <lineage>
        <taxon>Eukaryota</taxon>
        <taxon>Metazoa</taxon>
        <taxon>Chordata</taxon>
        <taxon>Craniata</taxon>
        <taxon>Vertebrata</taxon>
        <taxon>Euteleostomi</taxon>
        <taxon>Actinopterygii</taxon>
        <taxon>Neopterygii</taxon>
        <taxon>Teleostei</taxon>
        <taxon>Clupei</taxon>
        <taxon>Clupeiformes</taxon>
        <taxon>Clupeoidei</taxon>
        <taxon>Clupeidae</taxon>
        <taxon>Alosa</taxon>
    </lineage>
</organism>
<dbReference type="EMBL" id="JADWDJ010000012">
    <property type="protein sequence ID" value="KAG5272513.1"/>
    <property type="molecule type" value="Genomic_DNA"/>
</dbReference>
<sequence length="55" mass="6333">MLLLQVCAAESLSHCDQGSQFLISHLLKGTQQTSFEEHLRDKGKYQHEFDTQKNL</sequence>
<proteinExistence type="predicted"/>